<keyword evidence="4 8" id="KW-0235">DNA replication</keyword>
<sequence length="683" mass="77635">MSPRYPTRKLTAKNETTPRKNGKNITSSMTPLSKKLNNLSLKSPSRKAHSNYSDESDKENYRDIENSGKKRKSCVSKSATKKLPFGLSNQENVMEDNTDIAFRTRSSTSRTPSKKSQATSSSPQKRKYLDGVLSSDTEDETYKAKSPLKKINLVPRRSSRLAPIEKVNFENTQKNESDNSVKSPRKSPFRSPSTRPTTSQRKQPTRLEDFETENHENKEDEKDESFELKDGSYDSDSSTKSVNSISTRTGRKKNEIKKNNVETFAEEPETSNIELFLRPVTKIELEVMKEDAERRAETRRKRENNPLMKVYPLFHTSALPDVLLKREEQCKEIKLFIQQAVNSKSSVHNRSIYISGVPGTGKTACVTKVVQELQSQKKAIKFHYVYVNGLELIKPQHIFSEIYSILYPSARAVASKTARDKLSKIFSFNDAKRIPILLAVDELDMLCTKSQDVVYDIFDWASTQESKLSVIAIANTLDLPERVLKQRISSRMGYNRITFNAYNFQEITDILKYRIGKSGASFKDNTFGLISRKVASYSGDLRKALELIRRSIEIAVDNGEETLMLKHAQAAIKEGEQSLPTLFTKSLSSHQECLLRSIVQEIRATSLEEFDFFLVYDCYHRNCLVMALEPMEMCSTAGLLSSLQTIGYINVKSHGLVSRRISLKTSIDDIESLLRQMKLSNES</sequence>
<dbReference type="PANTHER" id="PTHR10763">
    <property type="entry name" value="CELL DIVISION CONTROL PROTEIN 6-RELATED"/>
    <property type="match status" value="1"/>
</dbReference>
<accession>A0A914Z4P2</accession>
<evidence type="ECO:0000256" key="2">
    <source>
        <dbReference type="ARBA" id="ARBA00006184"/>
    </source>
</evidence>
<dbReference type="GO" id="GO:0033314">
    <property type="term" value="P:mitotic DNA replication checkpoint signaling"/>
    <property type="evidence" value="ECO:0007669"/>
    <property type="project" value="TreeGrafter"/>
</dbReference>
<evidence type="ECO:0000256" key="1">
    <source>
        <dbReference type="ARBA" id="ARBA00004123"/>
    </source>
</evidence>
<dbReference type="GO" id="GO:0046872">
    <property type="term" value="F:metal ion binding"/>
    <property type="evidence" value="ECO:0007669"/>
    <property type="project" value="UniProtKB-KW"/>
</dbReference>
<evidence type="ECO:0000259" key="11">
    <source>
        <dbReference type="SMART" id="SM01074"/>
    </source>
</evidence>
<protein>
    <recommendedName>
        <fullName evidence="8">Origin recognition complex subunit 1</fullName>
    </recommendedName>
</protein>
<evidence type="ECO:0000256" key="9">
    <source>
        <dbReference type="SAM" id="MobiDB-lite"/>
    </source>
</evidence>
<feature type="compositionally biased region" description="Basic residues" evidence="9">
    <location>
        <begin position="1"/>
        <end position="11"/>
    </location>
</feature>
<dbReference type="InterPro" id="IPR027417">
    <property type="entry name" value="P-loop_NTPase"/>
</dbReference>
<comment type="similarity">
    <text evidence="3 8">Belongs to the ORC1 family.</text>
</comment>
<keyword evidence="8" id="KW-0547">Nucleotide-binding</keyword>
<dbReference type="InterPro" id="IPR003959">
    <property type="entry name" value="ATPase_AAA_core"/>
</dbReference>
<evidence type="ECO:0000313" key="12">
    <source>
        <dbReference type="Proteomes" id="UP000887577"/>
    </source>
</evidence>
<dbReference type="Gene3D" id="3.40.50.300">
    <property type="entry name" value="P-loop containing nucleotide triphosphate hydrolases"/>
    <property type="match status" value="1"/>
</dbReference>
<dbReference type="Gene3D" id="1.10.10.10">
    <property type="entry name" value="Winged helix-like DNA-binding domain superfamily/Winged helix DNA-binding domain"/>
    <property type="match status" value="1"/>
</dbReference>
<evidence type="ECO:0000256" key="8">
    <source>
        <dbReference type="RuleBase" id="RU365058"/>
    </source>
</evidence>
<feature type="compositionally biased region" description="Polar residues" evidence="9">
    <location>
        <begin position="114"/>
        <end position="123"/>
    </location>
</feature>
<dbReference type="AlphaFoldDB" id="A0A914Z4P2"/>
<dbReference type="InterPro" id="IPR050311">
    <property type="entry name" value="ORC1/CDC6"/>
</dbReference>
<feature type="compositionally biased region" description="Basic and acidic residues" evidence="9">
    <location>
        <begin position="58"/>
        <end position="68"/>
    </location>
</feature>
<feature type="region of interest" description="Disordered" evidence="9">
    <location>
        <begin position="1"/>
        <end position="252"/>
    </location>
</feature>
<dbReference type="GO" id="GO:0016887">
    <property type="term" value="F:ATP hydrolysis activity"/>
    <property type="evidence" value="ECO:0007669"/>
    <property type="project" value="InterPro"/>
</dbReference>
<feature type="compositionally biased region" description="Low complexity" evidence="9">
    <location>
        <begin position="189"/>
        <end position="202"/>
    </location>
</feature>
<dbReference type="GO" id="GO:0005664">
    <property type="term" value="C:nuclear origin of replication recognition complex"/>
    <property type="evidence" value="ECO:0007669"/>
    <property type="project" value="TreeGrafter"/>
</dbReference>
<keyword evidence="6 8" id="KW-0238">DNA-binding</keyword>
<feature type="compositionally biased region" description="Polar residues" evidence="9">
    <location>
        <begin position="234"/>
        <end position="248"/>
    </location>
</feature>
<dbReference type="GO" id="GO:0006270">
    <property type="term" value="P:DNA replication initiation"/>
    <property type="evidence" value="ECO:0007669"/>
    <property type="project" value="TreeGrafter"/>
</dbReference>
<name>A0A914Z4P2_9BILA</name>
<evidence type="ECO:0000256" key="3">
    <source>
        <dbReference type="ARBA" id="ARBA00008398"/>
    </source>
</evidence>
<keyword evidence="5" id="KW-0479">Metal-binding</keyword>
<dbReference type="InterPro" id="IPR015163">
    <property type="entry name" value="Cdc6_C"/>
</dbReference>
<dbReference type="SMART" id="SM00382">
    <property type="entry name" value="AAA"/>
    <property type="match status" value="1"/>
</dbReference>
<dbReference type="InterPro" id="IPR003593">
    <property type="entry name" value="AAA+_ATPase"/>
</dbReference>
<feature type="compositionally biased region" description="Low complexity" evidence="9">
    <location>
        <begin position="31"/>
        <end position="43"/>
    </location>
</feature>
<evidence type="ECO:0000259" key="10">
    <source>
        <dbReference type="SMART" id="SM00382"/>
    </source>
</evidence>
<evidence type="ECO:0000256" key="7">
    <source>
        <dbReference type="ARBA" id="ARBA00023242"/>
    </source>
</evidence>
<keyword evidence="8" id="KW-0067">ATP-binding</keyword>
<evidence type="ECO:0000256" key="4">
    <source>
        <dbReference type="ARBA" id="ARBA00022705"/>
    </source>
</evidence>
<comment type="similarity">
    <text evidence="2">Belongs to the CDC6/cdc18 family.</text>
</comment>
<dbReference type="GO" id="GO:0005524">
    <property type="term" value="F:ATP binding"/>
    <property type="evidence" value="ECO:0007669"/>
    <property type="project" value="UniProtKB-KW"/>
</dbReference>
<reference evidence="13" key="1">
    <citation type="submission" date="2022-11" db="UniProtKB">
        <authorList>
            <consortium name="WormBaseParasite"/>
        </authorList>
    </citation>
    <scope>IDENTIFICATION</scope>
</reference>
<dbReference type="WBParaSite" id="PSU_v2.g7657.t1">
    <property type="protein sequence ID" value="PSU_v2.g7657.t1"/>
    <property type="gene ID" value="PSU_v2.g7657"/>
</dbReference>
<dbReference type="SMART" id="SM01074">
    <property type="entry name" value="Cdc6_C"/>
    <property type="match status" value="1"/>
</dbReference>
<dbReference type="InterPro" id="IPR036390">
    <property type="entry name" value="WH_DNA-bd_sf"/>
</dbReference>
<feature type="domain" description="AAA+ ATPase" evidence="10">
    <location>
        <begin position="348"/>
        <end position="498"/>
    </location>
</feature>
<dbReference type="GO" id="GO:0003688">
    <property type="term" value="F:DNA replication origin binding"/>
    <property type="evidence" value="ECO:0007669"/>
    <property type="project" value="TreeGrafter"/>
</dbReference>
<dbReference type="Pfam" id="PF09079">
    <property type="entry name" value="WHD_Cdc6"/>
    <property type="match status" value="1"/>
</dbReference>
<feature type="compositionally biased region" description="Basic and acidic residues" evidence="9">
    <location>
        <begin position="205"/>
        <end position="232"/>
    </location>
</feature>
<comment type="function">
    <text evidence="8">Component of the origin recognition complex (ORC) that binds origins of replication. DNA-binding is ATP-dependent, however specific DNA sequences that define origins of replication have not been identified so far. ORC is required to assemble the pre-replication complex necessary to initiate DNA replication.</text>
</comment>
<comment type="subcellular location">
    <subcellularLocation>
        <location evidence="1 8">Nucleus</location>
    </subcellularLocation>
</comment>
<keyword evidence="7 8" id="KW-0539">Nucleus</keyword>
<dbReference type="InterPro" id="IPR036388">
    <property type="entry name" value="WH-like_DNA-bd_sf"/>
</dbReference>
<keyword evidence="12" id="KW-1185">Reference proteome</keyword>
<organism evidence="12 13">
    <name type="scientific">Panagrolaimus superbus</name>
    <dbReference type="NCBI Taxonomy" id="310955"/>
    <lineage>
        <taxon>Eukaryota</taxon>
        <taxon>Metazoa</taxon>
        <taxon>Ecdysozoa</taxon>
        <taxon>Nematoda</taxon>
        <taxon>Chromadorea</taxon>
        <taxon>Rhabditida</taxon>
        <taxon>Tylenchina</taxon>
        <taxon>Panagrolaimomorpha</taxon>
        <taxon>Panagrolaimoidea</taxon>
        <taxon>Panagrolaimidae</taxon>
        <taxon>Panagrolaimus</taxon>
    </lineage>
</organism>
<dbReference type="Pfam" id="PF00004">
    <property type="entry name" value="AAA"/>
    <property type="match status" value="1"/>
</dbReference>
<comment type="subunit">
    <text evidence="8">ORC is composed of six subunits.</text>
</comment>
<evidence type="ECO:0000256" key="5">
    <source>
        <dbReference type="ARBA" id="ARBA00022723"/>
    </source>
</evidence>
<dbReference type="Proteomes" id="UP000887577">
    <property type="component" value="Unplaced"/>
</dbReference>
<dbReference type="SUPFAM" id="SSF52540">
    <property type="entry name" value="P-loop containing nucleoside triphosphate hydrolases"/>
    <property type="match status" value="1"/>
</dbReference>
<evidence type="ECO:0000256" key="6">
    <source>
        <dbReference type="ARBA" id="ARBA00023125"/>
    </source>
</evidence>
<dbReference type="SUPFAM" id="SSF46785">
    <property type="entry name" value="Winged helix' DNA-binding domain"/>
    <property type="match status" value="1"/>
</dbReference>
<feature type="domain" description="Cdc6 C-terminal" evidence="11">
    <location>
        <begin position="595"/>
        <end position="674"/>
    </location>
</feature>
<evidence type="ECO:0000313" key="13">
    <source>
        <dbReference type="WBParaSite" id="PSU_v2.g7657.t1"/>
    </source>
</evidence>
<proteinExistence type="inferred from homology"/>
<dbReference type="PANTHER" id="PTHR10763:SF23">
    <property type="entry name" value="ORIGIN RECOGNITION COMPLEX SUBUNIT 1"/>
    <property type="match status" value="1"/>
</dbReference>